<name>A0A1T1AMM1_RHOFE</name>
<protein>
    <recommendedName>
        <fullName evidence="4">Copper resistance protein CopK</fullName>
    </recommendedName>
</protein>
<evidence type="ECO:0008006" key="4">
    <source>
        <dbReference type="Google" id="ProtNLM"/>
    </source>
</evidence>
<dbReference type="Proteomes" id="UP000190750">
    <property type="component" value="Unassembled WGS sequence"/>
</dbReference>
<dbReference type="AlphaFoldDB" id="A0A1T1AMM1"/>
<gene>
    <name evidence="2" type="ORF">RF819_00470</name>
</gene>
<keyword evidence="3" id="KW-1185">Reference proteome</keyword>
<dbReference type="OrthoDB" id="5297628at2"/>
<keyword evidence="1" id="KW-0732">Signal</keyword>
<feature type="chain" id="PRO_5012774973" description="Copper resistance protein CopK" evidence="1">
    <location>
        <begin position="22"/>
        <end position="93"/>
    </location>
</feature>
<evidence type="ECO:0000256" key="1">
    <source>
        <dbReference type="SAM" id="SignalP"/>
    </source>
</evidence>
<dbReference type="EMBL" id="MTJN01000002">
    <property type="protein sequence ID" value="OOV05379.1"/>
    <property type="molecule type" value="Genomic_DNA"/>
</dbReference>
<evidence type="ECO:0000313" key="3">
    <source>
        <dbReference type="Proteomes" id="UP000190750"/>
    </source>
</evidence>
<dbReference type="GO" id="GO:0046872">
    <property type="term" value="F:metal ion binding"/>
    <property type="evidence" value="ECO:0007669"/>
    <property type="project" value="InterPro"/>
</dbReference>
<feature type="signal peptide" evidence="1">
    <location>
        <begin position="1"/>
        <end position="21"/>
    </location>
</feature>
<reference evidence="2 3" key="1">
    <citation type="submission" date="2017-01" db="EMBL/GenBank/DDBJ databases">
        <title>Genome sequencing of Rhodoferax fermentans JCM 7819.</title>
        <authorList>
            <person name="Kim Y.J."/>
            <person name="Farh M.E.-A."/>
            <person name="Yang D.-C."/>
        </authorList>
    </citation>
    <scope>NUCLEOTIDE SEQUENCE [LARGE SCALE GENOMIC DNA]</scope>
    <source>
        <strain evidence="2 3">JCM 7819</strain>
    </source>
</reference>
<dbReference type="STRING" id="28066.RF819_00470"/>
<dbReference type="InterPro" id="IPR021604">
    <property type="entry name" value="CopK"/>
</dbReference>
<dbReference type="Gene3D" id="2.40.10.300">
    <property type="entry name" value="Copper resistance protein K"/>
    <property type="match status" value="1"/>
</dbReference>
<organism evidence="2 3">
    <name type="scientific">Rhodoferax fermentans</name>
    <dbReference type="NCBI Taxonomy" id="28066"/>
    <lineage>
        <taxon>Bacteria</taxon>
        <taxon>Pseudomonadati</taxon>
        <taxon>Pseudomonadota</taxon>
        <taxon>Betaproteobacteria</taxon>
        <taxon>Burkholderiales</taxon>
        <taxon>Comamonadaceae</taxon>
        <taxon>Rhodoferax</taxon>
    </lineage>
</organism>
<dbReference type="InterPro" id="IPR038644">
    <property type="entry name" value="CopK_sf"/>
</dbReference>
<dbReference type="RefSeq" id="WP_143541539.1">
    <property type="nucleotide sequence ID" value="NZ_MTJN01000002.1"/>
</dbReference>
<evidence type="ECO:0000313" key="2">
    <source>
        <dbReference type="EMBL" id="OOV05379.1"/>
    </source>
</evidence>
<sequence length="93" mass="10246">MSIRKSILVLSLALPALSAFAVTNQDIVKSTQLKDGAIVHQFKDGKMAMENKFGKVVRMQEGAAMETANGQTITMNGDEVGRLAYYVKLENRR</sequence>
<accession>A0A1T1AMM1</accession>
<comment type="caution">
    <text evidence="2">The sequence shown here is derived from an EMBL/GenBank/DDBJ whole genome shotgun (WGS) entry which is preliminary data.</text>
</comment>
<dbReference type="Pfam" id="PF11525">
    <property type="entry name" value="CopK"/>
    <property type="match status" value="1"/>
</dbReference>
<proteinExistence type="predicted"/>